<dbReference type="EMBL" id="CADEAL010001114">
    <property type="protein sequence ID" value="CAB1429236.1"/>
    <property type="molecule type" value="Genomic_DNA"/>
</dbReference>
<gene>
    <name evidence="1" type="ORF">PLEPLA_LOCUS17212</name>
</gene>
<evidence type="ECO:0000313" key="1">
    <source>
        <dbReference type="EMBL" id="CAB1429236.1"/>
    </source>
</evidence>
<dbReference type="Proteomes" id="UP001153269">
    <property type="component" value="Unassembled WGS sequence"/>
</dbReference>
<organism evidence="1 2">
    <name type="scientific">Pleuronectes platessa</name>
    <name type="common">European plaice</name>
    <dbReference type="NCBI Taxonomy" id="8262"/>
    <lineage>
        <taxon>Eukaryota</taxon>
        <taxon>Metazoa</taxon>
        <taxon>Chordata</taxon>
        <taxon>Craniata</taxon>
        <taxon>Vertebrata</taxon>
        <taxon>Euteleostomi</taxon>
        <taxon>Actinopterygii</taxon>
        <taxon>Neopterygii</taxon>
        <taxon>Teleostei</taxon>
        <taxon>Neoteleostei</taxon>
        <taxon>Acanthomorphata</taxon>
        <taxon>Carangaria</taxon>
        <taxon>Pleuronectiformes</taxon>
        <taxon>Pleuronectoidei</taxon>
        <taxon>Pleuronectidae</taxon>
        <taxon>Pleuronectes</taxon>
    </lineage>
</organism>
<dbReference type="AlphaFoldDB" id="A0A9N7UFF6"/>
<comment type="caution">
    <text evidence="1">The sequence shown here is derived from an EMBL/GenBank/DDBJ whole genome shotgun (WGS) entry which is preliminary data.</text>
</comment>
<protein>
    <submittedName>
        <fullName evidence="1">Uncharacterized protein</fullName>
    </submittedName>
</protein>
<accession>A0A9N7UFF6</accession>
<name>A0A9N7UFF6_PLEPL</name>
<sequence>MDVLTTAMAFMQIDKGGDSPSSHFWSRGSGAGVVVARGLQRGWDISHERAEGRTWSMAGICRLITPLGDFRSNFRGAEMICGEPFVLAANQHPSFGERQIDVTLGCRRWGRCAA</sequence>
<reference evidence="1" key="1">
    <citation type="submission" date="2020-03" db="EMBL/GenBank/DDBJ databases">
        <authorList>
            <person name="Weist P."/>
        </authorList>
    </citation>
    <scope>NUCLEOTIDE SEQUENCE</scope>
</reference>
<proteinExistence type="predicted"/>
<evidence type="ECO:0000313" key="2">
    <source>
        <dbReference type="Proteomes" id="UP001153269"/>
    </source>
</evidence>
<keyword evidence="2" id="KW-1185">Reference proteome</keyword>